<organism evidence="2 3">
    <name type="scientific">Opisthorchis viverrini</name>
    <name type="common">Southeast Asian liver fluke</name>
    <dbReference type="NCBI Taxonomy" id="6198"/>
    <lineage>
        <taxon>Eukaryota</taxon>
        <taxon>Metazoa</taxon>
        <taxon>Spiralia</taxon>
        <taxon>Lophotrochozoa</taxon>
        <taxon>Platyhelminthes</taxon>
        <taxon>Trematoda</taxon>
        <taxon>Digenea</taxon>
        <taxon>Opisthorchiida</taxon>
        <taxon>Opisthorchiata</taxon>
        <taxon>Opisthorchiidae</taxon>
        <taxon>Opisthorchis</taxon>
    </lineage>
</organism>
<gene>
    <name evidence="2" type="ORF">T265_11126</name>
</gene>
<accession>A0A074Z460</accession>
<dbReference type="Pfam" id="PF10209">
    <property type="entry name" value="DUF2340"/>
    <property type="match status" value="1"/>
</dbReference>
<dbReference type="GeneID" id="20325294"/>
<proteinExistence type="inferred from homology"/>
<reference evidence="2 3" key="1">
    <citation type="submission" date="2013-11" db="EMBL/GenBank/DDBJ databases">
        <title>Opisthorchis viverrini - life in the bile duct.</title>
        <authorList>
            <person name="Young N.D."/>
            <person name="Nagarajan N."/>
            <person name="Lin S.J."/>
            <person name="Korhonen P.K."/>
            <person name="Jex A.R."/>
            <person name="Hall R.S."/>
            <person name="Safavi-Hemami H."/>
            <person name="Kaewkong W."/>
            <person name="Bertrand D."/>
            <person name="Gao S."/>
            <person name="Seet Q."/>
            <person name="Wongkham S."/>
            <person name="Teh B.T."/>
            <person name="Wongkham C."/>
            <person name="Intapan P.M."/>
            <person name="Maleewong W."/>
            <person name="Yang X."/>
            <person name="Hu M."/>
            <person name="Wang Z."/>
            <person name="Hofmann A."/>
            <person name="Sternberg P.W."/>
            <person name="Tan P."/>
            <person name="Wang J."/>
            <person name="Gasser R.B."/>
        </authorList>
    </citation>
    <scope>NUCLEOTIDE SEQUENCE [LARGE SCALE GENOMIC DNA]</scope>
</reference>
<protein>
    <submittedName>
        <fullName evidence="2">Uncharacterized protein</fullName>
    </submittedName>
</protein>
<dbReference type="RefSeq" id="XP_009175961.1">
    <property type="nucleotide sequence ID" value="XM_009177697.1"/>
</dbReference>
<dbReference type="PANTHER" id="PTHR18444:SF9">
    <property type="entry name" value="UPF0538 PROTEIN C2ORF76"/>
    <property type="match status" value="1"/>
</dbReference>
<evidence type="ECO:0000256" key="1">
    <source>
        <dbReference type="ARBA" id="ARBA00007176"/>
    </source>
</evidence>
<dbReference type="STRING" id="6198.A0A074Z460"/>
<evidence type="ECO:0000313" key="3">
    <source>
        <dbReference type="Proteomes" id="UP000054324"/>
    </source>
</evidence>
<keyword evidence="3" id="KW-1185">Reference proteome</keyword>
<sequence length="123" mass="13922">MDIIINIPVTLIRSFEFRTTCYLILPHISPNATISELFDQIERAIHGSSAVPPAFKNFTFDALKIRHQAHKAKSGDLLIDLKTEPVQRSNQTLSSLGIVNESEIAVFNLADYIAQRENPKFLW</sequence>
<dbReference type="KEGG" id="ovi:T265_11126"/>
<evidence type="ECO:0000313" key="2">
    <source>
        <dbReference type="EMBL" id="KER20297.1"/>
    </source>
</evidence>
<dbReference type="CTD" id="20325294"/>
<dbReference type="InterPro" id="IPR018794">
    <property type="entry name" value="UPF0538"/>
</dbReference>
<dbReference type="OrthoDB" id="937at2759"/>
<dbReference type="EMBL" id="KL597070">
    <property type="protein sequence ID" value="KER20297.1"/>
    <property type="molecule type" value="Genomic_DNA"/>
</dbReference>
<name>A0A074Z460_OPIVI</name>
<dbReference type="AlphaFoldDB" id="A0A074Z460"/>
<dbReference type="Proteomes" id="UP000054324">
    <property type="component" value="Unassembled WGS sequence"/>
</dbReference>
<dbReference type="PANTHER" id="PTHR18444">
    <property type="entry name" value="UPF0538 FAMILY MEMBER"/>
    <property type="match status" value="1"/>
</dbReference>
<comment type="similarity">
    <text evidence="1">Belongs to the UPF0538 family.</text>
</comment>